<dbReference type="GO" id="GO:0044550">
    <property type="term" value="P:secondary metabolite biosynthetic process"/>
    <property type="evidence" value="ECO:0007669"/>
    <property type="project" value="UniProtKB-ARBA"/>
</dbReference>
<dbReference type="SUPFAM" id="SSF56801">
    <property type="entry name" value="Acetyl-CoA synthetase-like"/>
    <property type="match status" value="1"/>
</dbReference>
<dbReference type="Pfam" id="PF13193">
    <property type="entry name" value="AMP-binding_C"/>
    <property type="match status" value="1"/>
</dbReference>
<dbReference type="SMART" id="SM00823">
    <property type="entry name" value="PKS_PP"/>
    <property type="match status" value="1"/>
</dbReference>
<evidence type="ECO:0000256" key="3">
    <source>
        <dbReference type="ARBA" id="ARBA00022553"/>
    </source>
</evidence>
<dbReference type="InterPro" id="IPR009081">
    <property type="entry name" value="PP-bd_ACP"/>
</dbReference>
<dbReference type="InterPro" id="IPR045851">
    <property type="entry name" value="AMP-bd_C_sf"/>
</dbReference>
<dbReference type="Gene3D" id="3.30.300.30">
    <property type="match status" value="1"/>
</dbReference>
<dbReference type="NCBIfam" id="TIGR01733">
    <property type="entry name" value="AA-adenyl-dom"/>
    <property type="match status" value="1"/>
</dbReference>
<dbReference type="InterPro" id="IPR020845">
    <property type="entry name" value="AMP-binding_CS"/>
</dbReference>
<evidence type="ECO:0000313" key="6">
    <source>
        <dbReference type="EMBL" id="MBJ8342755.1"/>
    </source>
</evidence>
<evidence type="ECO:0000313" key="7">
    <source>
        <dbReference type="Proteomes" id="UP000655868"/>
    </source>
</evidence>
<dbReference type="InterPro" id="IPR000873">
    <property type="entry name" value="AMP-dep_synth/lig_dom"/>
</dbReference>
<dbReference type="PROSITE" id="PS00455">
    <property type="entry name" value="AMP_BINDING"/>
    <property type="match status" value="1"/>
</dbReference>
<comment type="caution">
    <text evidence="6">The sequence shown here is derived from an EMBL/GenBank/DDBJ whole genome shotgun (WGS) entry which is preliminary data.</text>
</comment>
<dbReference type="Gene3D" id="3.40.50.980">
    <property type="match status" value="2"/>
</dbReference>
<keyword evidence="2" id="KW-0596">Phosphopantetheine</keyword>
<dbReference type="InterPro" id="IPR025110">
    <property type="entry name" value="AMP-bd_C"/>
</dbReference>
<dbReference type="InterPro" id="IPR036736">
    <property type="entry name" value="ACP-like_sf"/>
</dbReference>
<dbReference type="Pfam" id="PF00550">
    <property type="entry name" value="PP-binding"/>
    <property type="match status" value="1"/>
</dbReference>
<keyword evidence="7" id="KW-1185">Reference proteome</keyword>
<dbReference type="SUPFAM" id="SSF52777">
    <property type="entry name" value="CoA-dependent acyltransferases"/>
    <property type="match status" value="1"/>
</dbReference>
<dbReference type="InterPro" id="IPR006162">
    <property type="entry name" value="Ppantetheine_attach_site"/>
</dbReference>
<evidence type="ECO:0000256" key="4">
    <source>
        <dbReference type="SAM" id="MobiDB-lite"/>
    </source>
</evidence>
<reference evidence="6" key="1">
    <citation type="submission" date="2020-12" db="EMBL/GenBank/DDBJ databases">
        <title>Antrihabitans popcorni sp. nov. and Antrihabitans auranticaus sp. nov., isolated from a larva cave.</title>
        <authorList>
            <person name="Lee S.D."/>
            <person name="Kim I.S."/>
        </authorList>
    </citation>
    <scope>NUCLEOTIDE SEQUENCE</scope>
    <source>
        <strain evidence="6">YC3-6</strain>
    </source>
</reference>
<dbReference type="PANTHER" id="PTHR45527">
    <property type="entry name" value="NONRIBOSOMAL PEPTIDE SYNTHETASE"/>
    <property type="match status" value="1"/>
</dbReference>
<dbReference type="FunFam" id="3.40.50.12780:FF:000012">
    <property type="entry name" value="Non-ribosomal peptide synthetase"/>
    <property type="match status" value="1"/>
</dbReference>
<accession>A0A934NX35</accession>
<dbReference type="Gene3D" id="2.30.38.10">
    <property type="entry name" value="Luciferase, Domain 3"/>
    <property type="match status" value="1"/>
</dbReference>
<dbReference type="GO" id="GO:0043041">
    <property type="term" value="P:amino acid activation for nonribosomal peptide biosynthetic process"/>
    <property type="evidence" value="ECO:0007669"/>
    <property type="project" value="TreeGrafter"/>
</dbReference>
<feature type="non-terminal residue" evidence="6">
    <location>
        <position position="722"/>
    </location>
</feature>
<evidence type="ECO:0000256" key="1">
    <source>
        <dbReference type="ARBA" id="ARBA00001957"/>
    </source>
</evidence>
<dbReference type="FunFam" id="2.30.38.10:FF:000001">
    <property type="entry name" value="Non-ribosomal peptide synthetase PvdI"/>
    <property type="match status" value="1"/>
</dbReference>
<sequence length="722" mass="77421">MEGRRLSFHSFERTIARTPADRQIRGRGGSALPKQFELGVDEVTTRTRADEPIAAGPPPVPQGRVRPGSGRQRRARGLTLPQILAAAVEANPTSVGVTCAGRSLTYAELDERSSQLARVLIERGIGAEDLVAVAIQRSIESVLAVWAVAKTGAAFVPIDPEYPADRVAFIISDSGVALGLTLAERRADLPDNVDWVVVDSPETTDAIAAKSTDAIDYQERIRPLRLTHPAYVIYTSGSTGRPKGVIVTHAGLANFAAEQRERYSITPDSRTLHFASPSFDASVLELLLATCAGATMVIGPIDVYGGAELAQLLRTEHVTHAFITPAALASVDPRGLDELRVVVVGGEACAPQLVDRWATGRGFYNGYGPTETTIMTNISDPLEPGQPIVIGAAIRGMSTYVLDSRLKQVPTGVTGELYLAGPGLARGYNQRPGLTSERFVPNPMGEPGDRMYRSGDLARWRPDNTVEYVGRADFQVKLRGYRIELGEIDAALAAHPDVDFAVTLAREISTGTQALVGYVVPTPGRSIDVHTLTDFVGASLPAYMVPTTIMTLDAIPLTPVGKLDRAALPAPELAAREYVEPITRTERVVADVFAAVLNADHVGAGDNFFDLGGNSLAATLAVTRIGAEVGVRVPARLLFQFSTVSALAAQVDACSAREQPPLVARHRPDQLPLSLPQQHMWLTNQFDVTSPNYNVPFAIRLTGTLDVDALRAAIGDIVERHE</sequence>
<evidence type="ECO:0000256" key="2">
    <source>
        <dbReference type="ARBA" id="ARBA00022450"/>
    </source>
</evidence>
<feature type="domain" description="Carrier" evidence="5">
    <location>
        <begin position="580"/>
        <end position="655"/>
    </location>
</feature>
<evidence type="ECO:0000259" key="5">
    <source>
        <dbReference type="PROSITE" id="PS50075"/>
    </source>
</evidence>
<dbReference type="PANTHER" id="PTHR45527:SF1">
    <property type="entry name" value="FATTY ACID SYNTHASE"/>
    <property type="match status" value="1"/>
</dbReference>
<dbReference type="GO" id="GO:0031177">
    <property type="term" value="F:phosphopantetheine binding"/>
    <property type="evidence" value="ECO:0007669"/>
    <property type="project" value="InterPro"/>
</dbReference>
<dbReference type="GO" id="GO:0005737">
    <property type="term" value="C:cytoplasm"/>
    <property type="evidence" value="ECO:0007669"/>
    <property type="project" value="TreeGrafter"/>
</dbReference>
<dbReference type="Gene3D" id="1.10.1200.10">
    <property type="entry name" value="ACP-like"/>
    <property type="match status" value="1"/>
</dbReference>
<dbReference type="Proteomes" id="UP000655868">
    <property type="component" value="Unassembled WGS sequence"/>
</dbReference>
<gene>
    <name evidence="6" type="ORF">JGU71_28080</name>
</gene>
<protein>
    <submittedName>
        <fullName evidence="6">Amino acid adenylation domain-containing protein</fullName>
    </submittedName>
</protein>
<dbReference type="InterPro" id="IPR020806">
    <property type="entry name" value="PKS_PP-bd"/>
</dbReference>
<proteinExistence type="predicted"/>
<dbReference type="FunFam" id="3.30.300.30:FF:000010">
    <property type="entry name" value="Enterobactin synthetase component F"/>
    <property type="match status" value="1"/>
</dbReference>
<dbReference type="PROSITE" id="PS00012">
    <property type="entry name" value="PHOSPHOPANTETHEINE"/>
    <property type="match status" value="1"/>
</dbReference>
<dbReference type="SUPFAM" id="SSF47336">
    <property type="entry name" value="ACP-like"/>
    <property type="match status" value="1"/>
</dbReference>
<keyword evidence="3" id="KW-0597">Phosphoprotein</keyword>
<feature type="region of interest" description="Disordered" evidence="4">
    <location>
        <begin position="46"/>
        <end position="72"/>
    </location>
</feature>
<dbReference type="InterPro" id="IPR023213">
    <property type="entry name" value="CAT-like_dom_sf"/>
</dbReference>
<dbReference type="Gene3D" id="3.30.559.10">
    <property type="entry name" value="Chloramphenicol acetyltransferase-like domain"/>
    <property type="match status" value="1"/>
</dbReference>
<dbReference type="Pfam" id="PF00501">
    <property type="entry name" value="AMP-binding"/>
    <property type="match status" value="1"/>
</dbReference>
<dbReference type="EMBL" id="JAEMNV010000013">
    <property type="protein sequence ID" value="MBJ8342755.1"/>
    <property type="molecule type" value="Genomic_DNA"/>
</dbReference>
<comment type="cofactor">
    <cofactor evidence="1">
        <name>pantetheine 4'-phosphate</name>
        <dbReference type="ChEBI" id="CHEBI:47942"/>
    </cofactor>
</comment>
<dbReference type="InterPro" id="IPR010071">
    <property type="entry name" value="AA_adenyl_dom"/>
</dbReference>
<dbReference type="FunFam" id="3.40.50.980:FF:000001">
    <property type="entry name" value="Non-ribosomal peptide synthetase"/>
    <property type="match status" value="1"/>
</dbReference>
<dbReference type="AlphaFoldDB" id="A0A934NX35"/>
<organism evidence="6 7">
    <name type="scientific">Antrihabitans stalagmiti</name>
    <dbReference type="NCBI Taxonomy" id="2799499"/>
    <lineage>
        <taxon>Bacteria</taxon>
        <taxon>Bacillati</taxon>
        <taxon>Actinomycetota</taxon>
        <taxon>Actinomycetes</taxon>
        <taxon>Mycobacteriales</taxon>
        <taxon>Nocardiaceae</taxon>
        <taxon>Antrihabitans</taxon>
    </lineage>
</organism>
<dbReference type="PROSITE" id="PS50075">
    <property type="entry name" value="CARRIER"/>
    <property type="match status" value="1"/>
</dbReference>
<name>A0A934NX35_9NOCA</name>